<dbReference type="SMART" id="SM00471">
    <property type="entry name" value="HDc"/>
    <property type="match status" value="1"/>
</dbReference>
<dbReference type="CDD" id="cd00077">
    <property type="entry name" value="HDc"/>
    <property type="match status" value="1"/>
</dbReference>
<dbReference type="GO" id="GO:0003676">
    <property type="term" value="F:nucleic acid binding"/>
    <property type="evidence" value="ECO:0007669"/>
    <property type="project" value="InterPro"/>
</dbReference>
<evidence type="ECO:0000256" key="1">
    <source>
        <dbReference type="ARBA" id="ARBA00022801"/>
    </source>
</evidence>
<dbReference type="Pfam" id="PF01336">
    <property type="entry name" value="tRNA_anti-codon"/>
    <property type="match status" value="1"/>
</dbReference>
<dbReference type="EMBL" id="UOGD01000108">
    <property type="protein sequence ID" value="VAX18611.1"/>
    <property type="molecule type" value="Genomic_DNA"/>
</dbReference>
<evidence type="ECO:0000313" key="3">
    <source>
        <dbReference type="EMBL" id="VAX18611.1"/>
    </source>
</evidence>
<dbReference type="PANTHER" id="PTHR37294:SF1">
    <property type="entry name" value="3'-5' EXORIBONUCLEASE YHAM"/>
    <property type="match status" value="1"/>
</dbReference>
<reference evidence="3" key="1">
    <citation type="submission" date="2018-06" db="EMBL/GenBank/DDBJ databases">
        <authorList>
            <person name="Zhirakovskaya E."/>
        </authorList>
    </citation>
    <scope>NUCLEOTIDE SEQUENCE</scope>
</reference>
<protein>
    <submittedName>
        <fullName evidence="3">3'-&gt;5' exoribonuclease Bsu YhaM</fullName>
    </submittedName>
</protein>
<proteinExistence type="predicted"/>
<dbReference type="GO" id="GO:0031125">
    <property type="term" value="P:rRNA 3'-end processing"/>
    <property type="evidence" value="ECO:0007669"/>
    <property type="project" value="TreeGrafter"/>
</dbReference>
<dbReference type="GO" id="GO:0016787">
    <property type="term" value="F:hydrolase activity"/>
    <property type="evidence" value="ECO:0007669"/>
    <property type="project" value="UniProtKB-KW"/>
</dbReference>
<dbReference type="Gene3D" id="2.40.50.140">
    <property type="entry name" value="Nucleic acid-binding proteins"/>
    <property type="match status" value="1"/>
</dbReference>
<name>A0A3B1BVN8_9ZZZZ</name>
<keyword evidence="1" id="KW-0378">Hydrolase</keyword>
<dbReference type="Pfam" id="PF01966">
    <property type="entry name" value="HD"/>
    <property type="match status" value="1"/>
</dbReference>
<dbReference type="InterPro" id="IPR050798">
    <property type="entry name" value="YhaM_exoribonuc/phosphodiest"/>
</dbReference>
<dbReference type="PANTHER" id="PTHR37294">
    <property type="entry name" value="3'-5' EXORIBONUCLEASE YHAM"/>
    <property type="match status" value="1"/>
</dbReference>
<dbReference type="InterPro" id="IPR003607">
    <property type="entry name" value="HD/PDEase_dom"/>
</dbReference>
<dbReference type="InterPro" id="IPR006674">
    <property type="entry name" value="HD_domain"/>
</dbReference>
<accession>A0A3B1BVN8</accession>
<sequence>MLNQKNLTEFNLGESANLFLLLTKVEKKSARTGREYLDLDLRDKSTSIAAKMWDGFELFYNQAEEGNIVKVACQFDEFNGMPQLRITNIRLAKESDNVTHSDFLPVSLRDLDEMKTEFNEAVSSISNTHLKSLIEKIFDNETKEKYFDVPAGKAWHHAYIHGLLEHTLEIIRICDLACDIHPELNRDLLIAAVILHDFGKVEELTYKTSFDYTDKGRLIGHIVIAASRIEETAKQISDFPEVLKNQLIHLVLSHQGKLEHASPVLPKMAEAVVLYHADELSAKSNAFLNAIKNEKQDKSNWTNFIRLAETPLYVPPKSEDENVNDSLFDF</sequence>
<dbReference type="Gene3D" id="1.10.3210.10">
    <property type="entry name" value="Hypothetical protein af1432"/>
    <property type="match status" value="1"/>
</dbReference>
<dbReference type="InterPro" id="IPR012340">
    <property type="entry name" value="NA-bd_OB-fold"/>
</dbReference>
<organism evidence="3">
    <name type="scientific">hydrothermal vent metagenome</name>
    <dbReference type="NCBI Taxonomy" id="652676"/>
    <lineage>
        <taxon>unclassified sequences</taxon>
        <taxon>metagenomes</taxon>
        <taxon>ecological metagenomes</taxon>
    </lineage>
</organism>
<feature type="domain" description="HD/PDEase" evidence="2">
    <location>
        <begin position="159"/>
        <end position="292"/>
    </location>
</feature>
<evidence type="ECO:0000259" key="2">
    <source>
        <dbReference type="SMART" id="SM00471"/>
    </source>
</evidence>
<dbReference type="InterPro" id="IPR004365">
    <property type="entry name" value="NA-bd_OB_tRNA"/>
</dbReference>
<dbReference type="AlphaFoldDB" id="A0A3B1BVN8"/>
<dbReference type="SUPFAM" id="SSF109604">
    <property type="entry name" value="HD-domain/PDEase-like"/>
    <property type="match status" value="1"/>
</dbReference>
<dbReference type="CDD" id="cd04492">
    <property type="entry name" value="YhaM_OBF_like"/>
    <property type="match status" value="1"/>
</dbReference>
<gene>
    <name evidence="3" type="ORF">MNBD_IGNAVI01-2846</name>
</gene>